<reference evidence="1 2" key="1">
    <citation type="submission" date="2019-03" db="EMBL/GenBank/DDBJ databases">
        <title>First draft genome of Liparis tanakae, snailfish: a comprehensive survey of snailfish specific genes.</title>
        <authorList>
            <person name="Kim W."/>
            <person name="Song I."/>
            <person name="Jeong J.-H."/>
            <person name="Kim D."/>
            <person name="Kim S."/>
            <person name="Ryu S."/>
            <person name="Song J.Y."/>
            <person name="Lee S.K."/>
        </authorList>
    </citation>
    <scope>NUCLEOTIDE SEQUENCE [LARGE SCALE GENOMIC DNA]</scope>
    <source>
        <tissue evidence="1">Muscle</tissue>
    </source>
</reference>
<accession>A0A4Z2IJ30</accession>
<dbReference type="EMBL" id="SRLO01000078">
    <property type="protein sequence ID" value="TNN77916.1"/>
    <property type="molecule type" value="Genomic_DNA"/>
</dbReference>
<proteinExistence type="predicted"/>
<evidence type="ECO:0000313" key="2">
    <source>
        <dbReference type="Proteomes" id="UP000314294"/>
    </source>
</evidence>
<keyword evidence="2" id="KW-1185">Reference proteome</keyword>
<dbReference type="AlphaFoldDB" id="A0A4Z2IJ30"/>
<name>A0A4Z2IJ30_9TELE</name>
<gene>
    <name evidence="1" type="ORF">EYF80_011839</name>
</gene>
<dbReference type="Proteomes" id="UP000314294">
    <property type="component" value="Unassembled WGS sequence"/>
</dbReference>
<comment type="caution">
    <text evidence="1">The sequence shown here is derived from an EMBL/GenBank/DDBJ whole genome shotgun (WGS) entry which is preliminary data.</text>
</comment>
<sequence>MGKLGSAATHAANPGRFPLYPCYGTHGTSLLNYGGTGLPIAPSLTADVLATGSRKQSTTGTDSKYTHCSLQHQNFSFCTPLSGGNPLQ</sequence>
<evidence type="ECO:0000313" key="1">
    <source>
        <dbReference type="EMBL" id="TNN77916.1"/>
    </source>
</evidence>
<protein>
    <submittedName>
        <fullName evidence="1">Uncharacterized protein</fullName>
    </submittedName>
</protein>
<organism evidence="1 2">
    <name type="scientific">Liparis tanakae</name>
    <name type="common">Tanaka's snailfish</name>
    <dbReference type="NCBI Taxonomy" id="230148"/>
    <lineage>
        <taxon>Eukaryota</taxon>
        <taxon>Metazoa</taxon>
        <taxon>Chordata</taxon>
        <taxon>Craniata</taxon>
        <taxon>Vertebrata</taxon>
        <taxon>Euteleostomi</taxon>
        <taxon>Actinopterygii</taxon>
        <taxon>Neopterygii</taxon>
        <taxon>Teleostei</taxon>
        <taxon>Neoteleostei</taxon>
        <taxon>Acanthomorphata</taxon>
        <taxon>Eupercaria</taxon>
        <taxon>Perciformes</taxon>
        <taxon>Cottioidei</taxon>
        <taxon>Cottales</taxon>
        <taxon>Liparidae</taxon>
        <taxon>Liparis</taxon>
    </lineage>
</organism>